<dbReference type="InterPro" id="IPR034457">
    <property type="entry name" value="Organic_radical-activating"/>
</dbReference>
<dbReference type="Pfam" id="PF04055">
    <property type="entry name" value="Radical_SAM"/>
    <property type="match status" value="1"/>
</dbReference>
<reference evidence="8" key="2">
    <citation type="submission" date="2023-10" db="EMBL/GenBank/DDBJ databases">
        <authorList>
            <person name="Choi B."/>
        </authorList>
    </citation>
    <scope>NUCLEOTIDE SEQUENCE</scope>
    <source>
        <strain evidence="8">UMB0763</strain>
    </source>
</reference>
<comment type="cofactor">
    <cofactor evidence="1">
        <name>[4Fe-4S] cluster</name>
        <dbReference type="ChEBI" id="CHEBI:49883"/>
    </cofactor>
</comment>
<dbReference type="Proteomes" id="UP000234560">
    <property type="component" value="Chromosome"/>
</dbReference>
<gene>
    <name evidence="8" type="ORF">CYJ47_03815</name>
</gene>
<dbReference type="CDD" id="cd01335">
    <property type="entry name" value="Radical_SAM"/>
    <property type="match status" value="1"/>
</dbReference>
<dbReference type="GO" id="GO:0046872">
    <property type="term" value="F:metal ion binding"/>
    <property type="evidence" value="ECO:0007669"/>
    <property type="project" value="UniProtKB-KW"/>
</dbReference>
<dbReference type="KEGG" id="cpyr:CYJ47_03815"/>
<evidence type="ECO:0000256" key="2">
    <source>
        <dbReference type="ARBA" id="ARBA00022485"/>
    </source>
</evidence>
<dbReference type="InterPro" id="IPR013785">
    <property type="entry name" value="Aldolase_TIM"/>
</dbReference>
<dbReference type="PANTHER" id="PTHR30352:SF13">
    <property type="entry name" value="GLYCYL-RADICAL ENZYME ACTIVATING ENZYME YJJW-RELATED"/>
    <property type="match status" value="1"/>
</dbReference>
<dbReference type="SFLD" id="SFLDG01094">
    <property type="entry name" value="Uncharacterised_Radical_SAM_Su"/>
    <property type="match status" value="1"/>
</dbReference>
<dbReference type="InterPro" id="IPR007197">
    <property type="entry name" value="rSAM"/>
</dbReference>
<keyword evidence="6" id="KW-0411">Iron-sulfur</keyword>
<keyword evidence="2" id="KW-0004">4Fe-4S</keyword>
<dbReference type="RefSeq" id="WP_016457795.1">
    <property type="nucleotide sequence ID" value="NZ_CAMYCO010000027.1"/>
</dbReference>
<dbReference type="EMBL" id="CP136958">
    <property type="protein sequence ID" value="WOT02905.1"/>
    <property type="molecule type" value="Genomic_DNA"/>
</dbReference>
<reference evidence="8" key="1">
    <citation type="submission" date="2017-12" db="EMBL/GenBank/DDBJ databases">
        <authorList>
            <person name="Thomas-White K."/>
            <person name="Wolfe A.J."/>
        </authorList>
    </citation>
    <scope>NUCLEOTIDE SEQUENCE</scope>
    <source>
        <strain evidence="8">UMB0763</strain>
    </source>
</reference>
<dbReference type="PROSITE" id="PS51918">
    <property type="entry name" value="RADICAL_SAM"/>
    <property type="match status" value="1"/>
</dbReference>
<evidence type="ECO:0000256" key="4">
    <source>
        <dbReference type="ARBA" id="ARBA00022723"/>
    </source>
</evidence>
<organism evidence="8 9">
    <name type="scientific">Corynebacterium pyruviciproducens</name>
    <dbReference type="NCBI Taxonomy" id="598660"/>
    <lineage>
        <taxon>Bacteria</taxon>
        <taxon>Bacillati</taxon>
        <taxon>Actinomycetota</taxon>
        <taxon>Actinomycetes</taxon>
        <taxon>Mycobacteriales</taxon>
        <taxon>Corynebacteriaceae</taxon>
        <taxon>Corynebacterium</taxon>
    </lineage>
</organism>
<protein>
    <submittedName>
        <fullName evidence="8">Anaerobic ribonucleoside-triphosphate reductase activating protein</fullName>
    </submittedName>
</protein>
<proteinExistence type="predicted"/>
<dbReference type="GO" id="GO:0051539">
    <property type="term" value="F:4 iron, 4 sulfur cluster binding"/>
    <property type="evidence" value="ECO:0007669"/>
    <property type="project" value="UniProtKB-KW"/>
</dbReference>
<dbReference type="GO" id="GO:0003824">
    <property type="term" value="F:catalytic activity"/>
    <property type="evidence" value="ECO:0007669"/>
    <property type="project" value="InterPro"/>
</dbReference>
<dbReference type="InterPro" id="IPR012840">
    <property type="entry name" value="NrdG2"/>
</dbReference>
<name>A0AAF0YT16_9CORY</name>
<evidence type="ECO:0000256" key="6">
    <source>
        <dbReference type="ARBA" id="ARBA00023014"/>
    </source>
</evidence>
<feature type="domain" description="Radical SAM core" evidence="7">
    <location>
        <begin position="18"/>
        <end position="216"/>
    </location>
</feature>
<evidence type="ECO:0000259" key="7">
    <source>
        <dbReference type="PROSITE" id="PS51918"/>
    </source>
</evidence>
<dbReference type="InterPro" id="IPR058240">
    <property type="entry name" value="rSAM_sf"/>
</dbReference>
<evidence type="ECO:0000313" key="8">
    <source>
        <dbReference type="EMBL" id="WOT02905.1"/>
    </source>
</evidence>
<evidence type="ECO:0000256" key="5">
    <source>
        <dbReference type="ARBA" id="ARBA00023004"/>
    </source>
</evidence>
<keyword evidence="4" id="KW-0479">Metal-binding</keyword>
<dbReference type="SFLD" id="SFLDS00029">
    <property type="entry name" value="Radical_SAM"/>
    <property type="match status" value="1"/>
</dbReference>
<dbReference type="Gene3D" id="3.20.20.70">
    <property type="entry name" value="Aldolase class I"/>
    <property type="match status" value="1"/>
</dbReference>
<keyword evidence="5" id="KW-0408">Iron</keyword>
<evidence type="ECO:0000313" key="9">
    <source>
        <dbReference type="Proteomes" id="UP000234560"/>
    </source>
</evidence>
<evidence type="ECO:0000256" key="1">
    <source>
        <dbReference type="ARBA" id="ARBA00001966"/>
    </source>
</evidence>
<dbReference type="SUPFAM" id="SSF102114">
    <property type="entry name" value="Radical SAM enzymes"/>
    <property type="match status" value="1"/>
</dbReference>
<evidence type="ECO:0000256" key="3">
    <source>
        <dbReference type="ARBA" id="ARBA00022691"/>
    </source>
</evidence>
<accession>A0AAF0YT16</accession>
<sequence length="216" mass="23395">MQANFPIAGIMPFSATDWPGKLTASVFTTGCPWACVYCHNPALQDPYGETTATVDELMELLASREGLLDAVVFSGGEPTMHRGLPVVIREVRRRFPALGVGLHTCGYLPSRIHELVDDPTSRPDWVGLDVKALPETLPGVVGCTPAGARNAWESLNFLAEASAAGLLELQVRTTVWHGGILEEQLPRLQEEVASRGLDLVIQWAHDVDSDGHYVGV</sequence>
<keyword evidence="3" id="KW-0949">S-adenosyl-L-methionine</keyword>
<dbReference type="PANTHER" id="PTHR30352">
    <property type="entry name" value="PYRUVATE FORMATE-LYASE-ACTIVATING ENZYME"/>
    <property type="match status" value="1"/>
</dbReference>
<dbReference type="AlphaFoldDB" id="A0AAF0YT16"/>
<dbReference type="NCBIfam" id="TIGR02495">
    <property type="entry name" value="NrdG2"/>
    <property type="match status" value="1"/>
</dbReference>